<dbReference type="PROSITE" id="PS50801">
    <property type="entry name" value="STAS"/>
    <property type="match status" value="1"/>
</dbReference>
<protein>
    <recommendedName>
        <fullName evidence="6">STAS domain-containing protein</fullName>
    </recommendedName>
</protein>
<evidence type="ECO:0000256" key="4">
    <source>
        <dbReference type="ARBA" id="ARBA00023136"/>
    </source>
</evidence>
<evidence type="ECO:0000313" key="7">
    <source>
        <dbReference type="EMBL" id="CAH0388806.1"/>
    </source>
</evidence>
<dbReference type="CDD" id="cd07042">
    <property type="entry name" value="STAS_SulP_like_sulfate_transporter"/>
    <property type="match status" value="1"/>
</dbReference>
<accession>A0A9P0ACQ6</accession>
<comment type="subcellular location">
    <subcellularLocation>
        <location evidence="1">Membrane</location>
        <topology evidence="1">Multi-pass membrane protein</topology>
    </subcellularLocation>
</comment>
<evidence type="ECO:0000256" key="5">
    <source>
        <dbReference type="SAM" id="Phobius"/>
    </source>
</evidence>
<feature type="transmembrane region" description="Helical" evidence="5">
    <location>
        <begin position="116"/>
        <end position="137"/>
    </location>
</feature>
<feature type="transmembrane region" description="Helical" evidence="5">
    <location>
        <begin position="80"/>
        <end position="104"/>
    </location>
</feature>
<proteinExistence type="predicted"/>
<feature type="transmembrane region" description="Helical" evidence="5">
    <location>
        <begin position="426"/>
        <end position="449"/>
    </location>
</feature>
<feature type="transmembrane region" description="Helical" evidence="5">
    <location>
        <begin position="149"/>
        <end position="169"/>
    </location>
</feature>
<evidence type="ECO:0000256" key="1">
    <source>
        <dbReference type="ARBA" id="ARBA00004141"/>
    </source>
</evidence>
<dbReference type="Proteomes" id="UP001152759">
    <property type="component" value="Chromosome 4"/>
</dbReference>
<evidence type="ECO:0000256" key="3">
    <source>
        <dbReference type="ARBA" id="ARBA00022989"/>
    </source>
</evidence>
<dbReference type="InterPro" id="IPR011547">
    <property type="entry name" value="SLC26A/SulP_dom"/>
</dbReference>
<dbReference type="GO" id="GO:0016020">
    <property type="term" value="C:membrane"/>
    <property type="evidence" value="ECO:0007669"/>
    <property type="project" value="UniProtKB-SubCell"/>
</dbReference>
<feature type="transmembrane region" description="Helical" evidence="5">
    <location>
        <begin position="397"/>
        <end position="419"/>
    </location>
</feature>
<dbReference type="InterPro" id="IPR036513">
    <property type="entry name" value="STAS_dom_sf"/>
</dbReference>
<name>A0A9P0ACQ6_BEMTA</name>
<dbReference type="InterPro" id="IPR002645">
    <property type="entry name" value="STAS_dom"/>
</dbReference>
<keyword evidence="2 5" id="KW-0812">Transmembrane</keyword>
<gene>
    <name evidence="7" type="ORF">BEMITA_LOCUS7693</name>
</gene>
<dbReference type="AlphaFoldDB" id="A0A9P0ACQ6"/>
<feature type="transmembrane region" description="Helical" evidence="5">
    <location>
        <begin position="231"/>
        <end position="255"/>
    </location>
</feature>
<dbReference type="Pfam" id="PF01740">
    <property type="entry name" value="STAS"/>
    <property type="match status" value="1"/>
</dbReference>
<evidence type="ECO:0000259" key="6">
    <source>
        <dbReference type="PROSITE" id="PS50801"/>
    </source>
</evidence>
<organism evidence="7 8">
    <name type="scientific">Bemisia tabaci</name>
    <name type="common">Sweetpotato whitefly</name>
    <name type="synonym">Aleurodes tabaci</name>
    <dbReference type="NCBI Taxonomy" id="7038"/>
    <lineage>
        <taxon>Eukaryota</taxon>
        <taxon>Metazoa</taxon>
        <taxon>Ecdysozoa</taxon>
        <taxon>Arthropoda</taxon>
        <taxon>Hexapoda</taxon>
        <taxon>Insecta</taxon>
        <taxon>Pterygota</taxon>
        <taxon>Neoptera</taxon>
        <taxon>Paraneoptera</taxon>
        <taxon>Hemiptera</taxon>
        <taxon>Sternorrhyncha</taxon>
        <taxon>Aleyrodoidea</taxon>
        <taxon>Aleyrodidae</taxon>
        <taxon>Aleyrodinae</taxon>
        <taxon>Bemisia</taxon>
    </lineage>
</organism>
<dbReference type="InterPro" id="IPR001902">
    <property type="entry name" value="SLC26A/SulP_fam"/>
</dbReference>
<dbReference type="SUPFAM" id="SSF52091">
    <property type="entry name" value="SpoIIaa-like"/>
    <property type="match status" value="1"/>
</dbReference>
<feature type="transmembrane region" description="Helical" evidence="5">
    <location>
        <begin position="370"/>
        <end position="391"/>
    </location>
</feature>
<feature type="transmembrane region" description="Helical" evidence="5">
    <location>
        <begin position="299"/>
        <end position="321"/>
    </location>
</feature>
<keyword evidence="8" id="KW-1185">Reference proteome</keyword>
<dbReference type="Gene3D" id="3.30.750.24">
    <property type="entry name" value="STAS domain"/>
    <property type="match status" value="1"/>
</dbReference>
<dbReference type="Pfam" id="PF00916">
    <property type="entry name" value="Sulfate_transp"/>
    <property type="match status" value="1"/>
</dbReference>
<dbReference type="GO" id="GO:0055085">
    <property type="term" value="P:transmembrane transport"/>
    <property type="evidence" value="ECO:0007669"/>
    <property type="project" value="InterPro"/>
</dbReference>
<reference evidence="7" key="1">
    <citation type="submission" date="2021-12" db="EMBL/GenBank/DDBJ databases">
        <authorList>
            <person name="King R."/>
        </authorList>
    </citation>
    <scope>NUCLEOTIDE SEQUENCE</scope>
</reference>
<keyword evidence="4 5" id="KW-0472">Membrane</keyword>
<feature type="transmembrane region" description="Helical" evidence="5">
    <location>
        <begin position="333"/>
        <end position="349"/>
    </location>
</feature>
<dbReference type="PANTHER" id="PTHR11814">
    <property type="entry name" value="SULFATE TRANSPORTER"/>
    <property type="match status" value="1"/>
</dbReference>
<feature type="domain" description="STAS" evidence="6">
    <location>
        <begin position="511"/>
        <end position="554"/>
    </location>
</feature>
<evidence type="ECO:0000313" key="8">
    <source>
        <dbReference type="Proteomes" id="UP001152759"/>
    </source>
</evidence>
<keyword evidence="3 5" id="KW-1133">Transmembrane helix</keyword>
<dbReference type="EMBL" id="OU963865">
    <property type="protein sequence ID" value="CAH0388806.1"/>
    <property type="molecule type" value="Genomic_DNA"/>
</dbReference>
<sequence length="615" mass="67742">MSKVPVTGSEKKQQDPGWTDAIKAHVPVISTLMNYKATDAIGDSIAGFTVGLTMLPQSIAYAALAELNPQVGVNSTFAGVFVYMMFGSIREIFIGPSSLMALFTAEFTRDLTDDHALLLTFLAGIVEILISILHLGFMVELISSPAFSGFSSATALIIIVAQLKSILGIKYRARNFFDNFFKLYEMAPQIRPADTVVGIAGCFLLLLLRSLKDVRCSEKGEESKKSTLTKVFWFISVSKNAIIVVLFTMLSYYFATSHGSAPFLLSGQMKSGIPSLTLPPFSTTMHNKTIGFTEMVEDLGTGIIIIPIVTVLINLSIANAYASVTSLGPTHEIFVVGLCNIANSCFGAMPTSGAYTRSGVGSSSGVRTPLANFFTGVTVLLGIYFLSPFFQYIPRPILAAVLIVACMFLVEVHLVSLFWKTNKMDLFTFLVTFSFCLVVGVEKGLLIGVACDICRLIYLWARPDLVIDIQDDATHSYILVTPKLGFFFPAVDHVCSTVNEVALSHDLRRPVIFDCVNFKSIDYTAARGLFQLAEDFQKRGQDLIFINVHRKVERFGLKMNKHLKICRDKTEVMEKLLGGASKVSELDLKEIDEKILHNAENDKTKEEEFLLSRNN</sequence>
<feature type="transmembrane region" description="Helical" evidence="5">
    <location>
        <begin position="190"/>
        <end position="211"/>
    </location>
</feature>
<evidence type="ECO:0000256" key="2">
    <source>
        <dbReference type="ARBA" id="ARBA00022692"/>
    </source>
</evidence>
<dbReference type="KEGG" id="btab:109036468"/>